<evidence type="ECO:0000256" key="1">
    <source>
        <dbReference type="ARBA" id="ARBA00009437"/>
    </source>
</evidence>
<dbReference type="Proteomes" id="UP001528672">
    <property type="component" value="Unassembled WGS sequence"/>
</dbReference>
<protein>
    <submittedName>
        <fullName evidence="6">LysR substrate-binding domain-containing protein</fullName>
    </submittedName>
</protein>
<organism evidence="6 7">
    <name type="scientific">Curvibacter microcysteis</name>
    <dbReference type="NCBI Taxonomy" id="3026419"/>
    <lineage>
        <taxon>Bacteria</taxon>
        <taxon>Pseudomonadati</taxon>
        <taxon>Pseudomonadota</taxon>
        <taxon>Betaproteobacteria</taxon>
        <taxon>Burkholderiales</taxon>
        <taxon>Comamonadaceae</taxon>
        <taxon>Curvibacter</taxon>
    </lineage>
</organism>
<dbReference type="SUPFAM" id="SSF46785">
    <property type="entry name" value="Winged helix' DNA-binding domain"/>
    <property type="match status" value="1"/>
</dbReference>
<feature type="domain" description="HTH lysR-type" evidence="5">
    <location>
        <begin position="6"/>
        <end position="63"/>
    </location>
</feature>
<evidence type="ECO:0000256" key="4">
    <source>
        <dbReference type="ARBA" id="ARBA00023163"/>
    </source>
</evidence>
<dbReference type="Gene3D" id="1.10.10.10">
    <property type="entry name" value="Winged helix-like DNA-binding domain superfamily/Winged helix DNA-binding domain"/>
    <property type="match status" value="1"/>
</dbReference>
<dbReference type="InterPro" id="IPR036388">
    <property type="entry name" value="WH-like_DNA-bd_sf"/>
</dbReference>
<dbReference type="InterPro" id="IPR000847">
    <property type="entry name" value="LysR_HTH_N"/>
</dbReference>
<dbReference type="InterPro" id="IPR005119">
    <property type="entry name" value="LysR_subst-bd"/>
</dbReference>
<dbReference type="PANTHER" id="PTHR30537:SF31">
    <property type="entry name" value="TRANSCRIPTIONAL REGULATOR, LYSR FAMILY"/>
    <property type="match status" value="1"/>
</dbReference>
<evidence type="ECO:0000259" key="5">
    <source>
        <dbReference type="PROSITE" id="PS50931"/>
    </source>
</evidence>
<evidence type="ECO:0000313" key="6">
    <source>
        <dbReference type="EMBL" id="MDD0816940.1"/>
    </source>
</evidence>
<comment type="similarity">
    <text evidence="1">Belongs to the LysR transcriptional regulatory family.</text>
</comment>
<sequence>MLDPAIEWNDLFLFSQVVEKRGFTAAGEALGIPKSRISRRVAHLETQLNTRLLNRNSRRLSLTEAGQVLHAHCLAMVEEAHAGVEALRHRLERPVGKVRLSLPLALAELMASEVLPRFMTQCPEVQLEVLATNRSLDLIEEQIDVVVRGVGVEPWFHSSSLVQACVCTAPWALVCSPDYLQKRGPLDTLASLSAADTLLYGPQRKPAEAQMRLIGATGQIEALPIAIRLQSDNLSVLRQAALAGLGVCGLPLYVCRDDLHAGRLCTVLPAWKPQAGHLVVLFPSRRGLSAAARALIEFLKQALPPLMEGV</sequence>
<dbReference type="PROSITE" id="PS50931">
    <property type="entry name" value="HTH_LYSR"/>
    <property type="match status" value="1"/>
</dbReference>
<keyword evidence="2" id="KW-0805">Transcription regulation</keyword>
<dbReference type="Pfam" id="PF03466">
    <property type="entry name" value="LysR_substrate"/>
    <property type="match status" value="1"/>
</dbReference>
<reference evidence="6 7" key="1">
    <citation type="submission" date="2023-02" db="EMBL/GenBank/DDBJ databases">
        <title>Bacterial whole genome sequence for Curvibacter sp. HBC28.</title>
        <authorList>
            <person name="Le V."/>
            <person name="Ko S.-R."/>
            <person name="Ahn C.-Y."/>
            <person name="Oh H.-M."/>
        </authorList>
    </citation>
    <scope>NUCLEOTIDE SEQUENCE [LARGE SCALE GENOMIC DNA]</scope>
    <source>
        <strain evidence="6 7">HBC28</strain>
    </source>
</reference>
<dbReference type="PANTHER" id="PTHR30537">
    <property type="entry name" value="HTH-TYPE TRANSCRIPTIONAL REGULATOR"/>
    <property type="match status" value="1"/>
</dbReference>
<dbReference type="SUPFAM" id="SSF53850">
    <property type="entry name" value="Periplasmic binding protein-like II"/>
    <property type="match status" value="1"/>
</dbReference>
<name>A0ABT5MKN7_9BURK</name>
<comment type="caution">
    <text evidence="6">The sequence shown here is derived from an EMBL/GenBank/DDBJ whole genome shotgun (WGS) entry which is preliminary data.</text>
</comment>
<proteinExistence type="inferred from homology"/>
<keyword evidence="4" id="KW-0804">Transcription</keyword>
<keyword evidence="3" id="KW-0238">DNA-binding</keyword>
<gene>
    <name evidence="6" type="ORF">PSQ39_20075</name>
</gene>
<dbReference type="InterPro" id="IPR036390">
    <property type="entry name" value="WH_DNA-bd_sf"/>
</dbReference>
<dbReference type="Pfam" id="PF00126">
    <property type="entry name" value="HTH_1"/>
    <property type="match status" value="1"/>
</dbReference>
<evidence type="ECO:0000256" key="2">
    <source>
        <dbReference type="ARBA" id="ARBA00023015"/>
    </source>
</evidence>
<dbReference type="Gene3D" id="3.40.190.290">
    <property type="match status" value="1"/>
</dbReference>
<dbReference type="InterPro" id="IPR058163">
    <property type="entry name" value="LysR-type_TF_proteobact-type"/>
</dbReference>
<accession>A0ABT5MKN7</accession>
<dbReference type="RefSeq" id="WP_273929187.1">
    <property type="nucleotide sequence ID" value="NZ_JAQSIO010000011.1"/>
</dbReference>
<evidence type="ECO:0000313" key="7">
    <source>
        <dbReference type="Proteomes" id="UP001528672"/>
    </source>
</evidence>
<dbReference type="EMBL" id="JAQSIO010000011">
    <property type="protein sequence ID" value="MDD0816940.1"/>
    <property type="molecule type" value="Genomic_DNA"/>
</dbReference>
<evidence type="ECO:0000256" key="3">
    <source>
        <dbReference type="ARBA" id="ARBA00023125"/>
    </source>
</evidence>
<keyword evidence="7" id="KW-1185">Reference proteome</keyword>